<dbReference type="OrthoDB" id="190948at2759"/>
<reference evidence="2" key="1">
    <citation type="journal article" date="2021" name="Sci. Rep.">
        <title>Diploid genomic architecture of Nitzschia inconspicua, an elite biomass production diatom.</title>
        <authorList>
            <person name="Oliver A."/>
            <person name="Podell S."/>
            <person name="Pinowska A."/>
            <person name="Traller J.C."/>
            <person name="Smith S.R."/>
            <person name="McClure R."/>
            <person name="Beliaev A."/>
            <person name="Bohutskyi P."/>
            <person name="Hill E.A."/>
            <person name="Rabines A."/>
            <person name="Zheng H."/>
            <person name="Allen L.Z."/>
            <person name="Kuo A."/>
            <person name="Grigoriev I.V."/>
            <person name="Allen A.E."/>
            <person name="Hazlebeck D."/>
            <person name="Allen E.E."/>
        </authorList>
    </citation>
    <scope>NUCLEOTIDE SEQUENCE</scope>
    <source>
        <strain evidence="2">Hildebrandi</strain>
    </source>
</reference>
<dbReference type="EMBL" id="JAGRRH010000006">
    <property type="protein sequence ID" value="KAG7368837.1"/>
    <property type="molecule type" value="Genomic_DNA"/>
</dbReference>
<evidence type="ECO:0000313" key="2">
    <source>
        <dbReference type="EMBL" id="KAG7368837.1"/>
    </source>
</evidence>
<protein>
    <submittedName>
        <fullName evidence="2">Uncharacterized protein</fullName>
    </submittedName>
</protein>
<accession>A0A9K3LV40</accession>
<evidence type="ECO:0000256" key="1">
    <source>
        <dbReference type="SAM" id="SignalP"/>
    </source>
</evidence>
<keyword evidence="3" id="KW-1185">Reference proteome</keyword>
<sequence length="202" mass="21960">MKLLNFVLPAALIAVGDSFSVTRRRPKPTTSSSLTALPLERRTVLATVASVGSVLMIPTVSFAADEYVPQLKDMQQIYFLGESLDRLTAKVKDPDQLEAALSGVKQFNKQPNFYTGYAKNFVMKSVKKGSDSDPRVGYIRQASTLISSLESVLSGGDALMNEKSTTEEAVKRIQKAQSLIGRFLAESGVQDEKLAAFVAAHK</sequence>
<gene>
    <name evidence="2" type="ORF">IV203_031580</name>
</gene>
<dbReference type="AlphaFoldDB" id="A0A9K3LV40"/>
<proteinExistence type="predicted"/>
<evidence type="ECO:0000313" key="3">
    <source>
        <dbReference type="Proteomes" id="UP000693970"/>
    </source>
</evidence>
<name>A0A9K3LV40_9STRA</name>
<organism evidence="2 3">
    <name type="scientific">Nitzschia inconspicua</name>
    <dbReference type="NCBI Taxonomy" id="303405"/>
    <lineage>
        <taxon>Eukaryota</taxon>
        <taxon>Sar</taxon>
        <taxon>Stramenopiles</taxon>
        <taxon>Ochrophyta</taxon>
        <taxon>Bacillariophyta</taxon>
        <taxon>Bacillariophyceae</taxon>
        <taxon>Bacillariophycidae</taxon>
        <taxon>Bacillariales</taxon>
        <taxon>Bacillariaceae</taxon>
        <taxon>Nitzschia</taxon>
    </lineage>
</organism>
<feature type="signal peptide" evidence="1">
    <location>
        <begin position="1"/>
        <end position="18"/>
    </location>
</feature>
<keyword evidence="1" id="KW-0732">Signal</keyword>
<comment type="caution">
    <text evidence="2">The sequence shown here is derived from an EMBL/GenBank/DDBJ whole genome shotgun (WGS) entry which is preliminary data.</text>
</comment>
<dbReference type="Proteomes" id="UP000693970">
    <property type="component" value="Unassembled WGS sequence"/>
</dbReference>
<reference evidence="2" key="2">
    <citation type="submission" date="2021-04" db="EMBL/GenBank/DDBJ databases">
        <authorList>
            <person name="Podell S."/>
        </authorList>
    </citation>
    <scope>NUCLEOTIDE SEQUENCE</scope>
    <source>
        <strain evidence="2">Hildebrandi</strain>
    </source>
</reference>
<feature type="chain" id="PRO_5039924053" evidence="1">
    <location>
        <begin position="19"/>
        <end position="202"/>
    </location>
</feature>